<dbReference type="KEGG" id="cmos:111452768"/>
<feature type="compositionally biased region" description="Polar residues" evidence="2">
    <location>
        <begin position="251"/>
        <end position="276"/>
    </location>
</feature>
<feature type="region of interest" description="Disordered" evidence="2">
    <location>
        <begin position="247"/>
        <end position="289"/>
    </location>
</feature>
<gene>
    <name evidence="5" type="primary">LOC111452768</name>
</gene>
<reference evidence="5" key="1">
    <citation type="submission" date="2025-08" db="UniProtKB">
        <authorList>
            <consortium name="RefSeq"/>
        </authorList>
    </citation>
    <scope>IDENTIFICATION</scope>
    <source>
        <tissue evidence="5">Young leaves</tissue>
    </source>
</reference>
<name>A0A6J1GC14_CUCMO</name>
<evidence type="ECO:0000256" key="1">
    <source>
        <dbReference type="ARBA" id="ARBA00005711"/>
    </source>
</evidence>
<sequence length="471" mass="52950">MDLPTPKYFQSPPIFESNGDPPLVGRRSFYGKTKDDPFADTFHDPLCKLNLKETSEFVKSLPMVNTVTSSVSTQRRRDGVNSVTTQRRVAESPSTPGRPVFGFSVGNLSRKNVPSKWDEAEKWLVCSPCNDSPAHSLKPSEPTKISKQAENFKPQTEVFAEKFRVTEEKVSKAVSSFLGSATLCKNNSNSLRPFNGVSDLHLKDKFVDNVEPNLPTKEGFVFSNSAISKMELTGATVEVQHRDIGTEMTPLGSSTTSRCPTPFKSSSPARHNTPANRSGPLGLVGADDDADNNSATIDITQLQECHLAKLQLPSQYDSVASNWSSREEEEEEISKSLRHFETGNECRRSISDSRAAAWEEEEKTQCCNSFRYQREEARIQAWVNLQNAKAEAQSKKLEVKIERMRSNLEGKLMKRLSMVHRKAEEWREAARQQHTHQIEKATEEAKKLNWRRPYSLPHNTTSCGCFPTHHS</sequence>
<feature type="region of interest" description="Disordered" evidence="2">
    <location>
        <begin position="69"/>
        <end position="97"/>
    </location>
</feature>
<proteinExistence type="inferred from homology"/>
<comment type="similarity">
    <text evidence="1">Belongs to the remorin family.</text>
</comment>
<organism evidence="4 5">
    <name type="scientific">Cucurbita moschata</name>
    <name type="common">Winter crookneck squash</name>
    <name type="synonym">Cucurbita pepo var. moschata</name>
    <dbReference type="NCBI Taxonomy" id="3662"/>
    <lineage>
        <taxon>Eukaryota</taxon>
        <taxon>Viridiplantae</taxon>
        <taxon>Streptophyta</taxon>
        <taxon>Embryophyta</taxon>
        <taxon>Tracheophyta</taxon>
        <taxon>Spermatophyta</taxon>
        <taxon>Magnoliopsida</taxon>
        <taxon>eudicotyledons</taxon>
        <taxon>Gunneridae</taxon>
        <taxon>Pentapetalae</taxon>
        <taxon>rosids</taxon>
        <taxon>fabids</taxon>
        <taxon>Cucurbitales</taxon>
        <taxon>Cucurbitaceae</taxon>
        <taxon>Cucurbiteae</taxon>
        <taxon>Cucurbita</taxon>
    </lineage>
</organism>
<evidence type="ECO:0000313" key="4">
    <source>
        <dbReference type="Proteomes" id="UP000504609"/>
    </source>
</evidence>
<feature type="domain" description="Remorin C-terminal" evidence="3">
    <location>
        <begin position="352"/>
        <end position="449"/>
    </location>
</feature>
<dbReference type="AlphaFoldDB" id="A0A6J1GC14"/>
<evidence type="ECO:0000313" key="5">
    <source>
        <dbReference type="RefSeq" id="XP_022949413.1"/>
    </source>
</evidence>
<feature type="compositionally biased region" description="Polar residues" evidence="2">
    <location>
        <begin position="81"/>
        <end position="95"/>
    </location>
</feature>
<dbReference type="PANTHER" id="PTHR31471:SF3">
    <property type="entry name" value="OS11G0616300 PROTEIN"/>
    <property type="match status" value="1"/>
</dbReference>
<evidence type="ECO:0000259" key="3">
    <source>
        <dbReference type="Pfam" id="PF03763"/>
    </source>
</evidence>
<dbReference type="Proteomes" id="UP000504609">
    <property type="component" value="Unplaced"/>
</dbReference>
<dbReference type="RefSeq" id="XP_022949413.1">
    <property type="nucleotide sequence ID" value="XM_023093645.1"/>
</dbReference>
<dbReference type="PANTHER" id="PTHR31471">
    <property type="entry name" value="OS02G0116800 PROTEIN"/>
    <property type="match status" value="1"/>
</dbReference>
<feature type="region of interest" description="Disordered" evidence="2">
    <location>
        <begin position="1"/>
        <end position="29"/>
    </location>
</feature>
<evidence type="ECO:0000256" key="2">
    <source>
        <dbReference type="SAM" id="MobiDB-lite"/>
    </source>
</evidence>
<keyword evidence="4" id="KW-1185">Reference proteome</keyword>
<dbReference type="CDD" id="cd22249">
    <property type="entry name" value="UDM1_RNF168_RNF169-like"/>
    <property type="match status" value="1"/>
</dbReference>
<protein>
    <submittedName>
        <fullName evidence="5">Uncharacterized protein LOC111452768 isoform X1</fullName>
    </submittedName>
</protein>
<dbReference type="GeneID" id="111452768"/>
<dbReference type="InterPro" id="IPR005516">
    <property type="entry name" value="Remorin_C"/>
</dbReference>
<dbReference type="Pfam" id="PF03763">
    <property type="entry name" value="Remorin_C"/>
    <property type="match status" value="1"/>
</dbReference>
<accession>A0A6J1GC14</accession>